<feature type="domain" description="Flavin reductase like" evidence="4">
    <location>
        <begin position="10"/>
        <end position="161"/>
    </location>
</feature>
<dbReference type="InterPro" id="IPR002563">
    <property type="entry name" value="Flavin_Rdtase-like_dom"/>
</dbReference>
<proteinExistence type="inferred from homology"/>
<dbReference type="STRING" id="1121457.SAMN02745161_1898"/>
<organism evidence="5 6">
    <name type="scientific">Halodesulfovibrio marinisediminis DSM 17456</name>
    <dbReference type="NCBI Taxonomy" id="1121457"/>
    <lineage>
        <taxon>Bacteria</taxon>
        <taxon>Pseudomonadati</taxon>
        <taxon>Thermodesulfobacteriota</taxon>
        <taxon>Desulfovibrionia</taxon>
        <taxon>Desulfovibrionales</taxon>
        <taxon>Desulfovibrionaceae</taxon>
        <taxon>Halodesulfovibrio</taxon>
    </lineage>
</organism>
<protein>
    <submittedName>
        <fullName evidence="5">NADH-FMN oxidoreductase RutF, flavin reductase (DIM6/NTAB) family</fullName>
    </submittedName>
</protein>
<dbReference type="Pfam" id="PF01613">
    <property type="entry name" value="Flavin_Reduct"/>
    <property type="match status" value="1"/>
</dbReference>
<evidence type="ECO:0000256" key="3">
    <source>
        <dbReference type="ARBA" id="ARBA00038054"/>
    </source>
</evidence>
<dbReference type="PANTHER" id="PTHR43567">
    <property type="entry name" value="FLAVOREDOXIN-RELATED-RELATED"/>
    <property type="match status" value="1"/>
</dbReference>
<dbReference type="OrthoDB" id="9794638at2"/>
<sequence>MDKINIGTQGFTIPMPLAMLGTHYNGKPNYMTLGWVTRVNYKPALLGIGVNKGHASHTAILENGEFSVNFPTTEMVKVADYVGLVSAKRTDKSELFDRFYGTLKTAPLIKECPLSLECRLYDTVEMPTNTFFIGEIVGTWCEERFMTDGVPDISKMNPFVLTMPDKRYWKIGRCVGHAWNDGKALKQ</sequence>
<evidence type="ECO:0000256" key="2">
    <source>
        <dbReference type="ARBA" id="ARBA00022630"/>
    </source>
</evidence>
<comment type="similarity">
    <text evidence="3">Belongs to the flavoredoxin family.</text>
</comment>
<name>A0A1N6GYR4_9BACT</name>
<dbReference type="SUPFAM" id="SSF50475">
    <property type="entry name" value="FMN-binding split barrel"/>
    <property type="match status" value="1"/>
</dbReference>
<evidence type="ECO:0000259" key="4">
    <source>
        <dbReference type="SMART" id="SM00903"/>
    </source>
</evidence>
<dbReference type="RefSeq" id="WP_074216691.1">
    <property type="nucleotide sequence ID" value="NZ_FSRG01000005.1"/>
</dbReference>
<dbReference type="Proteomes" id="UP000184694">
    <property type="component" value="Unassembled WGS sequence"/>
</dbReference>
<dbReference type="GO" id="GO:0016646">
    <property type="term" value="F:oxidoreductase activity, acting on the CH-NH group of donors, NAD or NADP as acceptor"/>
    <property type="evidence" value="ECO:0007669"/>
    <property type="project" value="UniProtKB-ARBA"/>
</dbReference>
<dbReference type="InterPro" id="IPR012349">
    <property type="entry name" value="Split_barrel_FMN-bd"/>
</dbReference>
<accession>A0A1N6GYR4</accession>
<evidence type="ECO:0000313" key="5">
    <source>
        <dbReference type="EMBL" id="SIO12684.1"/>
    </source>
</evidence>
<dbReference type="GO" id="GO:0010181">
    <property type="term" value="F:FMN binding"/>
    <property type="evidence" value="ECO:0007669"/>
    <property type="project" value="InterPro"/>
</dbReference>
<reference evidence="6" key="1">
    <citation type="submission" date="2016-11" db="EMBL/GenBank/DDBJ databases">
        <authorList>
            <person name="Varghese N."/>
            <person name="Submissions S."/>
        </authorList>
    </citation>
    <scope>NUCLEOTIDE SEQUENCE [LARGE SCALE GENOMIC DNA]</scope>
    <source>
        <strain evidence="6">DSM 17456</strain>
    </source>
</reference>
<gene>
    <name evidence="5" type="ORF">SAMN02745161_1898</name>
</gene>
<comment type="cofactor">
    <cofactor evidence="1">
        <name>FMN</name>
        <dbReference type="ChEBI" id="CHEBI:58210"/>
    </cofactor>
</comment>
<dbReference type="EMBL" id="FSRG01000005">
    <property type="protein sequence ID" value="SIO12684.1"/>
    <property type="molecule type" value="Genomic_DNA"/>
</dbReference>
<dbReference type="PANTHER" id="PTHR43567:SF1">
    <property type="entry name" value="FLAVOREDOXIN"/>
    <property type="match status" value="1"/>
</dbReference>
<keyword evidence="6" id="KW-1185">Reference proteome</keyword>
<dbReference type="AlphaFoldDB" id="A0A1N6GYR4"/>
<dbReference type="SMART" id="SM00903">
    <property type="entry name" value="Flavin_Reduct"/>
    <property type="match status" value="1"/>
</dbReference>
<evidence type="ECO:0000256" key="1">
    <source>
        <dbReference type="ARBA" id="ARBA00001917"/>
    </source>
</evidence>
<dbReference type="Gene3D" id="2.30.110.10">
    <property type="entry name" value="Electron Transport, Fmn-binding Protein, Chain A"/>
    <property type="match status" value="1"/>
</dbReference>
<evidence type="ECO:0000313" key="6">
    <source>
        <dbReference type="Proteomes" id="UP000184694"/>
    </source>
</evidence>
<dbReference type="InterPro" id="IPR052174">
    <property type="entry name" value="Flavoredoxin"/>
</dbReference>
<keyword evidence="2" id="KW-0285">Flavoprotein</keyword>